<accession>A0A2T7CMW8</accession>
<evidence type="ECO:0000313" key="1">
    <source>
        <dbReference type="EMBL" id="PUZ44668.1"/>
    </source>
</evidence>
<gene>
    <name evidence="1" type="ORF">GQ55_8G125700</name>
</gene>
<dbReference type="Gramene" id="PUZ44668">
    <property type="protein sequence ID" value="PUZ44668"/>
    <property type="gene ID" value="GQ55_8G125700"/>
</dbReference>
<sequence>MPRSPVMEAVRAGDLTRGCWRQIPPPLDEVVAQGTMELTQATDAAWQPALALARTHRGEYMEK</sequence>
<proteinExistence type="predicted"/>
<keyword evidence="2" id="KW-1185">Reference proteome</keyword>
<dbReference type="Proteomes" id="UP000244336">
    <property type="component" value="Chromosome 8"/>
</dbReference>
<reference evidence="1 2" key="1">
    <citation type="submission" date="2018-04" db="EMBL/GenBank/DDBJ databases">
        <title>WGS assembly of Panicum hallii var. hallii HAL2.</title>
        <authorList>
            <person name="Lovell J."/>
            <person name="Jenkins J."/>
            <person name="Lowry D."/>
            <person name="Mamidi S."/>
            <person name="Sreedasyam A."/>
            <person name="Weng X."/>
            <person name="Barry K."/>
            <person name="Bonette J."/>
            <person name="Campitelli B."/>
            <person name="Daum C."/>
            <person name="Gordon S."/>
            <person name="Gould B."/>
            <person name="Lipzen A."/>
            <person name="MacQueen A."/>
            <person name="Palacio-Mejia J."/>
            <person name="Plott C."/>
            <person name="Shakirov E."/>
            <person name="Shu S."/>
            <person name="Yoshinaga Y."/>
            <person name="Zane M."/>
            <person name="Rokhsar D."/>
            <person name="Grimwood J."/>
            <person name="Schmutz J."/>
            <person name="Juenger T."/>
        </authorList>
    </citation>
    <scope>NUCLEOTIDE SEQUENCE [LARGE SCALE GENOMIC DNA]</scope>
    <source>
        <strain evidence="2">cv. HAL2</strain>
    </source>
</reference>
<dbReference type="AlphaFoldDB" id="A0A2T7CMW8"/>
<dbReference type="EMBL" id="CM009756">
    <property type="protein sequence ID" value="PUZ44668.1"/>
    <property type="molecule type" value="Genomic_DNA"/>
</dbReference>
<dbReference type="OrthoDB" id="10483552at2759"/>
<organism evidence="1 2">
    <name type="scientific">Panicum hallii var. hallii</name>
    <dbReference type="NCBI Taxonomy" id="1504633"/>
    <lineage>
        <taxon>Eukaryota</taxon>
        <taxon>Viridiplantae</taxon>
        <taxon>Streptophyta</taxon>
        <taxon>Embryophyta</taxon>
        <taxon>Tracheophyta</taxon>
        <taxon>Spermatophyta</taxon>
        <taxon>Magnoliopsida</taxon>
        <taxon>Liliopsida</taxon>
        <taxon>Poales</taxon>
        <taxon>Poaceae</taxon>
        <taxon>PACMAD clade</taxon>
        <taxon>Panicoideae</taxon>
        <taxon>Panicodae</taxon>
        <taxon>Paniceae</taxon>
        <taxon>Panicinae</taxon>
        <taxon>Panicum</taxon>
        <taxon>Panicum sect. Panicum</taxon>
    </lineage>
</organism>
<name>A0A2T7CMW8_9POAL</name>
<evidence type="ECO:0000313" key="2">
    <source>
        <dbReference type="Proteomes" id="UP000244336"/>
    </source>
</evidence>
<protein>
    <submittedName>
        <fullName evidence="1">Uncharacterized protein</fullName>
    </submittedName>
</protein>